<dbReference type="AlphaFoldDB" id="A0AA35JND7"/>
<accession>A0AA35JND7</accession>
<feature type="region of interest" description="Disordered" evidence="1">
    <location>
        <begin position="1"/>
        <end position="20"/>
    </location>
</feature>
<sequence length="73" mass="8276">MFSAVEDCQDVSKGSPCADLDDHHIPISFLPSVHKLQGKVVEQEASDRFAKESQQYYKKKPMDTSDSRHHMAL</sequence>
<dbReference type="EMBL" id="OX395126">
    <property type="protein sequence ID" value="CAI5762705.1"/>
    <property type="molecule type" value="Genomic_DNA"/>
</dbReference>
<feature type="compositionally biased region" description="Basic and acidic residues" evidence="1">
    <location>
        <begin position="60"/>
        <end position="73"/>
    </location>
</feature>
<evidence type="ECO:0000256" key="1">
    <source>
        <dbReference type="SAM" id="MobiDB-lite"/>
    </source>
</evidence>
<protein>
    <submittedName>
        <fullName evidence="2">Uncharacterized protein</fullName>
    </submittedName>
</protein>
<reference evidence="2" key="1">
    <citation type="submission" date="2022-12" db="EMBL/GenBank/DDBJ databases">
        <authorList>
            <person name="Alioto T."/>
            <person name="Alioto T."/>
            <person name="Gomez Garrido J."/>
        </authorList>
    </citation>
    <scope>NUCLEOTIDE SEQUENCE</scope>
</reference>
<proteinExistence type="predicted"/>
<evidence type="ECO:0000313" key="2">
    <source>
        <dbReference type="EMBL" id="CAI5762705.1"/>
    </source>
</evidence>
<dbReference type="Proteomes" id="UP001178461">
    <property type="component" value="Chromosome 1"/>
</dbReference>
<organism evidence="2 3">
    <name type="scientific">Podarcis lilfordi</name>
    <name type="common">Lilford's wall lizard</name>
    <dbReference type="NCBI Taxonomy" id="74358"/>
    <lineage>
        <taxon>Eukaryota</taxon>
        <taxon>Metazoa</taxon>
        <taxon>Chordata</taxon>
        <taxon>Craniata</taxon>
        <taxon>Vertebrata</taxon>
        <taxon>Euteleostomi</taxon>
        <taxon>Lepidosauria</taxon>
        <taxon>Squamata</taxon>
        <taxon>Bifurcata</taxon>
        <taxon>Unidentata</taxon>
        <taxon>Episquamata</taxon>
        <taxon>Laterata</taxon>
        <taxon>Lacertibaenia</taxon>
        <taxon>Lacertidae</taxon>
        <taxon>Podarcis</taxon>
    </lineage>
</organism>
<evidence type="ECO:0000313" key="3">
    <source>
        <dbReference type="Proteomes" id="UP001178461"/>
    </source>
</evidence>
<name>A0AA35JND7_9SAUR</name>
<feature type="region of interest" description="Disordered" evidence="1">
    <location>
        <begin position="45"/>
        <end position="73"/>
    </location>
</feature>
<gene>
    <name evidence="2" type="ORF">PODLI_1B006352</name>
</gene>
<keyword evidence="3" id="KW-1185">Reference proteome</keyword>